<dbReference type="RefSeq" id="YP_010117248.1">
    <property type="nucleotide sequence ID" value="NC_056107.1"/>
</dbReference>
<dbReference type="HAMAP" id="MF_01306_B">
    <property type="entry name" value="Ribosomal_uS4_B"/>
    <property type="match status" value="1"/>
</dbReference>
<accession>A0A7T1C5P5</accession>
<keyword evidence="7 13" id="KW-0699">rRNA-binding</keyword>
<comment type="similarity">
    <text evidence="4 13">Belongs to the universal ribosomal protein uS4 family.</text>
</comment>
<dbReference type="CDD" id="cd00165">
    <property type="entry name" value="S4"/>
    <property type="match status" value="1"/>
</dbReference>
<dbReference type="Pfam" id="PF00163">
    <property type="entry name" value="Ribosomal_S4"/>
    <property type="match status" value="1"/>
</dbReference>
<comment type="function">
    <text evidence="1 13">With S5 and S12 plays an important role in translational accuracy.</text>
</comment>
<proteinExistence type="inferred from homology"/>
<evidence type="ECO:0000256" key="5">
    <source>
        <dbReference type="ARBA" id="ARBA00022528"/>
    </source>
</evidence>
<dbReference type="AlphaFoldDB" id="A0A7T1C5P5"/>
<dbReference type="InterPro" id="IPR001912">
    <property type="entry name" value="Ribosomal_uS4_N"/>
</dbReference>
<feature type="domain" description="Small ribosomal subunit protein uS4 N-terminal" evidence="15">
    <location>
        <begin position="3"/>
        <end position="92"/>
    </location>
</feature>
<comment type="subunit">
    <text evidence="11 13">Part of the 30S ribosomal subunit. Contacts protein S5. The interaction surface between S4 and S5 is involved in control of translational fidelity.</text>
</comment>
<keyword evidence="6 16" id="KW-0934">Plastid</keyword>
<evidence type="ECO:0000256" key="2">
    <source>
        <dbReference type="ARBA" id="ARBA00003866"/>
    </source>
</evidence>
<keyword evidence="10 13" id="KW-0687">Ribonucleoprotein</keyword>
<dbReference type="EMBL" id="MT364352">
    <property type="protein sequence ID" value="QPM99577.1"/>
    <property type="molecule type" value="Genomic_DNA"/>
</dbReference>
<evidence type="ECO:0000256" key="7">
    <source>
        <dbReference type="ARBA" id="ARBA00022730"/>
    </source>
</evidence>
<evidence type="ECO:0000256" key="4">
    <source>
        <dbReference type="ARBA" id="ARBA00007465"/>
    </source>
</evidence>
<dbReference type="FunFam" id="3.10.290.10:FF:000001">
    <property type="entry name" value="30S ribosomal protein S4"/>
    <property type="match status" value="1"/>
</dbReference>
<evidence type="ECO:0000256" key="11">
    <source>
        <dbReference type="ARBA" id="ARBA00025813"/>
    </source>
</evidence>
<feature type="domain" description="RNA-binding S4" evidence="14">
    <location>
        <begin position="93"/>
        <end position="153"/>
    </location>
</feature>
<dbReference type="FunFam" id="1.10.1050.10:FF:000002">
    <property type="entry name" value="30S ribosomal protein S4, chloroplastic"/>
    <property type="match status" value="1"/>
</dbReference>
<evidence type="ECO:0000256" key="6">
    <source>
        <dbReference type="ARBA" id="ARBA00022640"/>
    </source>
</evidence>
<comment type="function">
    <text evidence="2 13">One of the primary rRNA binding proteins, it binds directly to 16S rRNA where it nucleates assembly of the body of the 30S subunit.</text>
</comment>
<keyword evidence="9 13" id="KW-0689">Ribosomal protein</keyword>
<dbReference type="InterPro" id="IPR022801">
    <property type="entry name" value="Ribosomal_uS4"/>
</dbReference>
<dbReference type="PANTHER" id="PTHR11831">
    <property type="entry name" value="30S 40S RIBOSOMAL PROTEIN"/>
    <property type="match status" value="1"/>
</dbReference>
<dbReference type="GeneID" id="65316922"/>
<comment type="subcellular location">
    <subcellularLocation>
        <location evidence="3 13">Plastid</location>
        <location evidence="3 13">Chloroplast</location>
    </subcellularLocation>
</comment>
<dbReference type="PROSITE" id="PS50889">
    <property type="entry name" value="S4"/>
    <property type="match status" value="1"/>
</dbReference>
<evidence type="ECO:0000256" key="12">
    <source>
        <dbReference type="ARBA" id="ARBA00035158"/>
    </source>
</evidence>
<organism evidence="16">
    <name type="scientific">Neocheiropteris ovata</name>
    <dbReference type="NCBI Taxonomy" id="504320"/>
    <lineage>
        <taxon>Eukaryota</taxon>
        <taxon>Viridiplantae</taxon>
        <taxon>Streptophyta</taxon>
        <taxon>Embryophyta</taxon>
        <taxon>Tracheophyta</taxon>
        <taxon>Polypodiopsida</taxon>
        <taxon>Polypodiidae</taxon>
        <taxon>Polypodiales</taxon>
        <taxon>Polypodiineae</taxon>
        <taxon>Polypodiaceae</taxon>
        <taxon>Microsoroideae</taxon>
        <taxon>Neocheiropteris</taxon>
    </lineage>
</organism>
<keyword evidence="8 13" id="KW-0694">RNA-binding</keyword>
<geneLocation type="chloroplast" evidence="16"/>
<evidence type="ECO:0000256" key="1">
    <source>
        <dbReference type="ARBA" id="ARBA00003004"/>
    </source>
</evidence>
<dbReference type="GO" id="GO:0015935">
    <property type="term" value="C:small ribosomal subunit"/>
    <property type="evidence" value="ECO:0007669"/>
    <property type="project" value="InterPro"/>
</dbReference>
<dbReference type="SMART" id="SM00363">
    <property type="entry name" value="S4"/>
    <property type="match status" value="1"/>
</dbReference>
<keyword evidence="5 16" id="KW-0150">Chloroplast</keyword>
<evidence type="ECO:0000256" key="10">
    <source>
        <dbReference type="ARBA" id="ARBA00023274"/>
    </source>
</evidence>
<dbReference type="Pfam" id="PF01479">
    <property type="entry name" value="S4"/>
    <property type="match status" value="1"/>
</dbReference>
<evidence type="ECO:0000313" key="16">
    <source>
        <dbReference type="EMBL" id="QPM99577.1"/>
    </source>
</evidence>
<dbReference type="GO" id="GO:0019843">
    <property type="term" value="F:rRNA binding"/>
    <property type="evidence" value="ECO:0007669"/>
    <property type="project" value="UniProtKB-UniRule"/>
</dbReference>
<dbReference type="NCBIfam" id="NF003717">
    <property type="entry name" value="PRK05327.1"/>
    <property type="match status" value="1"/>
</dbReference>
<dbReference type="GO" id="GO:0003735">
    <property type="term" value="F:structural constituent of ribosome"/>
    <property type="evidence" value="ECO:0007669"/>
    <property type="project" value="InterPro"/>
</dbReference>
<protein>
    <recommendedName>
        <fullName evidence="12 13">Small ribosomal subunit protein uS4c</fullName>
    </recommendedName>
</protein>
<evidence type="ECO:0000256" key="3">
    <source>
        <dbReference type="ARBA" id="ARBA00004229"/>
    </source>
</evidence>
<evidence type="ECO:0000256" key="9">
    <source>
        <dbReference type="ARBA" id="ARBA00022980"/>
    </source>
</evidence>
<dbReference type="GO" id="GO:0042274">
    <property type="term" value="P:ribosomal small subunit biogenesis"/>
    <property type="evidence" value="ECO:0007669"/>
    <property type="project" value="TreeGrafter"/>
</dbReference>
<name>A0A7T1C5P5_9MONI</name>
<reference evidence="16" key="1">
    <citation type="submission" date="2020-04" db="EMBL/GenBank/DDBJ databases">
        <title>Chloroplast Comparative Genomics of Polypodiaceae Reveals Fine Structural Features and Dynamic Insertion Sequences.</title>
        <authorList>
            <person name="Liu S."/>
            <person name="Wang Z."/>
            <person name="Wang T."/>
            <person name="Su Y."/>
        </authorList>
    </citation>
    <scope>NUCLEOTIDE SEQUENCE</scope>
</reference>
<dbReference type="NCBIfam" id="TIGR01017">
    <property type="entry name" value="rpsD_bact"/>
    <property type="match status" value="1"/>
</dbReference>
<dbReference type="Gene3D" id="3.10.290.10">
    <property type="entry name" value="RNA-binding S4 domain"/>
    <property type="match status" value="1"/>
</dbReference>
<sequence length="206" mass="23584">MSRYRGPRLKLIRRLKNLPGFVGKSKIPNLGEFRVATDQSASRKISQFCVRLEAKQRLRFNYGLTERQLLKYVRVARKARGSTGQVLLQLLEMRLDNVIFHLGLASTVPAARQLVNHRHILVNSCVVDIPSYRCKPKDIITVRNRPTSYNALKNKFTKGDETPDHLTISLSEDDKPTGLVNRIANRESVNLNINELLVVEYYSRKA</sequence>
<dbReference type="InterPro" id="IPR005709">
    <property type="entry name" value="Ribosomal_uS4_bac-type"/>
</dbReference>
<dbReference type="InterPro" id="IPR036986">
    <property type="entry name" value="S4_RNA-bd_sf"/>
</dbReference>
<dbReference type="SUPFAM" id="SSF55174">
    <property type="entry name" value="Alpha-L RNA-binding motif"/>
    <property type="match status" value="1"/>
</dbReference>
<evidence type="ECO:0000259" key="15">
    <source>
        <dbReference type="SMART" id="SM01390"/>
    </source>
</evidence>
<dbReference type="GO" id="GO:0009507">
    <property type="term" value="C:chloroplast"/>
    <property type="evidence" value="ECO:0007669"/>
    <property type="project" value="UniProtKB-SubCell"/>
</dbReference>
<dbReference type="SMART" id="SM01390">
    <property type="entry name" value="Ribosomal_S4"/>
    <property type="match status" value="1"/>
</dbReference>
<evidence type="ECO:0000256" key="13">
    <source>
        <dbReference type="HAMAP-Rule" id="MF_01306"/>
    </source>
</evidence>
<dbReference type="Gene3D" id="1.10.1050.10">
    <property type="entry name" value="Ribosomal Protein S4 Delta 41, Chain A, domain 1"/>
    <property type="match status" value="1"/>
</dbReference>
<evidence type="ECO:0000259" key="14">
    <source>
        <dbReference type="SMART" id="SM00363"/>
    </source>
</evidence>
<gene>
    <name evidence="13 16" type="primary">rps4</name>
</gene>
<evidence type="ECO:0000256" key="8">
    <source>
        <dbReference type="ARBA" id="ARBA00022884"/>
    </source>
</evidence>
<dbReference type="PANTHER" id="PTHR11831:SF4">
    <property type="entry name" value="SMALL RIBOSOMAL SUBUNIT PROTEIN US4M"/>
    <property type="match status" value="1"/>
</dbReference>
<dbReference type="GO" id="GO:0006412">
    <property type="term" value="P:translation"/>
    <property type="evidence" value="ECO:0007669"/>
    <property type="project" value="UniProtKB-UniRule"/>
</dbReference>
<dbReference type="InterPro" id="IPR002942">
    <property type="entry name" value="S4_RNA-bd"/>
</dbReference>